<organism evidence="3 4">
    <name type="scientific">Streptosporangium amethystogenes subsp. fukuiense</name>
    <dbReference type="NCBI Taxonomy" id="698418"/>
    <lineage>
        <taxon>Bacteria</taxon>
        <taxon>Bacillati</taxon>
        <taxon>Actinomycetota</taxon>
        <taxon>Actinomycetes</taxon>
        <taxon>Streptosporangiales</taxon>
        <taxon>Streptosporangiaceae</taxon>
        <taxon>Streptosporangium</taxon>
    </lineage>
</organism>
<evidence type="ECO:0000256" key="1">
    <source>
        <dbReference type="ARBA" id="ARBA00022527"/>
    </source>
</evidence>
<keyword evidence="4" id="KW-1185">Reference proteome</keyword>
<dbReference type="InterPro" id="IPR003594">
    <property type="entry name" value="HATPase_dom"/>
</dbReference>
<name>A0ABW2T937_9ACTN</name>
<dbReference type="CDD" id="cd16936">
    <property type="entry name" value="HATPase_RsbW-like"/>
    <property type="match status" value="1"/>
</dbReference>
<evidence type="ECO:0000313" key="3">
    <source>
        <dbReference type="EMBL" id="MFC7605198.1"/>
    </source>
</evidence>
<sequence length="134" mass="14407">MTPPPDSREGAGRWHRTFLGEKEQVRAARLFVKTHLPDHLDAELIISELATNAVEHTRTGQPGGLFTTTVKRNPDGTAYIEIADQGGPAVFGLPTPNREGGRGLYLVTALATAWGFKGDAAGRTVWVELPPPAP</sequence>
<dbReference type="Proteomes" id="UP001596514">
    <property type="component" value="Unassembled WGS sequence"/>
</dbReference>
<dbReference type="InterPro" id="IPR036890">
    <property type="entry name" value="HATPase_C_sf"/>
</dbReference>
<dbReference type="InterPro" id="IPR050267">
    <property type="entry name" value="Anti-sigma-factor_SerPK"/>
</dbReference>
<evidence type="ECO:0000313" key="4">
    <source>
        <dbReference type="Proteomes" id="UP001596514"/>
    </source>
</evidence>
<dbReference type="RefSeq" id="WP_343963282.1">
    <property type="nucleotide sequence ID" value="NZ_BAAAGK010000016.1"/>
</dbReference>
<comment type="caution">
    <text evidence="3">The sequence shown here is derived from an EMBL/GenBank/DDBJ whole genome shotgun (WGS) entry which is preliminary data.</text>
</comment>
<proteinExistence type="predicted"/>
<keyword evidence="1" id="KW-0418">Kinase</keyword>
<keyword evidence="3" id="KW-0067">ATP-binding</keyword>
<dbReference type="SUPFAM" id="SSF55874">
    <property type="entry name" value="ATPase domain of HSP90 chaperone/DNA topoisomerase II/histidine kinase"/>
    <property type="match status" value="1"/>
</dbReference>
<dbReference type="PANTHER" id="PTHR35526">
    <property type="entry name" value="ANTI-SIGMA-F FACTOR RSBW-RELATED"/>
    <property type="match status" value="1"/>
</dbReference>
<reference evidence="4" key="1">
    <citation type="journal article" date="2019" name="Int. J. Syst. Evol. Microbiol.">
        <title>The Global Catalogue of Microorganisms (GCM) 10K type strain sequencing project: providing services to taxonomists for standard genome sequencing and annotation.</title>
        <authorList>
            <consortium name="The Broad Institute Genomics Platform"/>
            <consortium name="The Broad Institute Genome Sequencing Center for Infectious Disease"/>
            <person name="Wu L."/>
            <person name="Ma J."/>
        </authorList>
    </citation>
    <scope>NUCLEOTIDE SEQUENCE [LARGE SCALE GENOMIC DNA]</scope>
    <source>
        <strain evidence="4">JCM 10083</strain>
    </source>
</reference>
<keyword evidence="3" id="KW-0547">Nucleotide-binding</keyword>
<keyword evidence="1" id="KW-0723">Serine/threonine-protein kinase</keyword>
<dbReference type="PANTHER" id="PTHR35526:SF3">
    <property type="entry name" value="ANTI-SIGMA-F FACTOR RSBW"/>
    <property type="match status" value="1"/>
</dbReference>
<keyword evidence="1" id="KW-0808">Transferase</keyword>
<protein>
    <submittedName>
        <fullName evidence="3">ATP-binding protein</fullName>
    </submittedName>
</protein>
<dbReference type="EMBL" id="JBHTEE010000001">
    <property type="protein sequence ID" value="MFC7605198.1"/>
    <property type="molecule type" value="Genomic_DNA"/>
</dbReference>
<gene>
    <name evidence="3" type="ORF">ACFQVD_34340</name>
</gene>
<evidence type="ECO:0000259" key="2">
    <source>
        <dbReference type="Pfam" id="PF13581"/>
    </source>
</evidence>
<feature type="domain" description="Histidine kinase/HSP90-like ATPase" evidence="2">
    <location>
        <begin position="21"/>
        <end position="127"/>
    </location>
</feature>
<accession>A0ABW2T937</accession>
<dbReference type="Gene3D" id="3.30.565.10">
    <property type="entry name" value="Histidine kinase-like ATPase, C-terminal domain"/>
    <property type="match status" value="1"/>
</dbReference>
<dbReference type="Pfam" id="PF13581">
    <property type="entry name" value="HATPase_c_2"/>
    <property type="match status" value="1"/>
</dbReference>
<dbReference type="GO" id="GO:0005524">
    <property type="term" value="F:ATP binding"/>
    <property type="evidence" value="ECO:0007669"/>
    <property type="project" value="UniProtKB-KW"/>
</dbReference>